<feature type="compositionally biased region" description="Pro residues" evidence="3">
    <location>
        <begin position="326"/>
        <end position="342"/>
    </location>
</feature>
<feature type="compositionally biased region" description="Polar residues" evidence="3">
    <location>
        <begin position="563"/>
        <end position="585"/>
    </location>
</feature>
<evidence type="ECO:0000313" key="5">
    <source>
        <dbReference type="EMBL" id="KAB8301010.1"/>
    </source>
</evidence>
<dbReference type="InterPro" id="IPR036427">
    <property type="entry name" value="Bromodomain-like_sf"/>
</dbReference>
<gene>
    <name evidence="5" type="ORF">EYC80_002933</name>
</gene>
<dbReference type="PANTHER" id="PTHR15398">
    <property type="entry name" value="BROMODOMAIN-CONTAINING PROTEIN 8"/>
    <property type="match status" value="1"/>
</dbReference>
<feature type="compositionally biased region" description="Polar residues" evidence="3">
    <location>
        <begin position="175"/>
        <end position="185"/>
    </location>
</feature>
<feature type="compositionally biased region" description="Basic and acidic residues" evidence="3">
    <location>
        <begin position="906"/>
        <end position="919"/>
    </location>
</feature>
<dbReference type="Gene3D" id="1.20.920.10">
    <property type="entry name" value="Bromodomain-like"/>
    <property type="match status" value="1"/>
</dbReference>
<reference evidence="5 6" key="1">
    <citation type="submission" date="2019-06" db="EMBL/GenBank/DDBJ databases">
        <title>Genome Sequence of the Brown Rot Fungal Pathogen Monilinia laxa.</title>
        <authorList>
            <person name="De Miccolis Angelini R.M."/>
            <person name="Landi L."/>
            <person name="Abate D."/>
            <person name="Pollastro S."/>
            <person name="Romanazzi G."/>
            <person name="Faretra F."/>
        </authorList>
    </citation>
    <scope>NUCLEOTIDE SEQUENCE [LARGE SCALE GENOMIC DNA]</scope>
    <source>
        <strain evidence="5 6">Mlax316</strain>
    </source>
</reference>
<dbReference type="EMBL" id="VIGI01000004">
    <property type="protein sequence ID" value="KAB8301010.1"/>
    <property type="molecule type" value="Genomic_DNA"/>
</dbReference>
<feature type="compositionally biased region" description="Polar residues" evidence="3">
    <location>
        <begin position="535"/>
        <end position="556"/>
    </location>
</feature>
<feature type="domain" description="Bromo" evidence="4">
    <location>
        <begin position="758"/>
        <end position="862"/>
    </location>
</feature>
<dbReference type="OrthoDB" id="21449at2759"/>
<keyword evidence="6" id="KW-1185">Reference proteome</keyword>
<feature type="region of interest" description="Disordered" evidence="3">
    <location>
        <begin position="906"/>
        <end position="969"/>
    </location>
</feature>
<feature type="compositionally biased region" description="Polar residues" evidence="3">
    <location>
        <begin position="467"/>
        <end position="476"/>
    </location>
</feature>
<organism evidence="5 6">
    <name type="scientific">Monilinia laxa</name>
    <name type="common">Brown rot fungus</name>
    <name type="synonym">Sclerotinia laxa</name>
    <dbReference type="NCBI Taxonomy" id="61186"/>
    <lineage>
        <taxon>Eukaryota</taxon>
        <taxon>Fungi</taxon>
        <taxon>Dikarya</taxon>
        <taxon>Ascomycota</taxon>
        <taxon>Pezizomycotina</taxon>
        <taxon>Leotiomycetes</taxon>
        <taxon>Helotiales</taxon>
        <taxon>Sclerotiniaceae</taxon>
        <taxon>Monilinia</taxon>
    </lineage>
</organism>
<feature type="compositionally biased region" description="Polar residues" evidence="3">
    <location>
        <begin position="441"/>
        <end position="450"/>
    </location>
</feature>
<feature type="compositionally biased region" description="Pro residues" evidence="3">
    <location>
        <begin position="479"/>
        <end position="509"/>
    </location>
</feature>
<proteinExistence type="predicted"/>
<name>A0A5N6KC44_MONLA</name>
<dbReference type="SUPFAM" id="SSF47370">
    <property type="entry name" value="Bromodomain"/>
    <property type="match status" value="1"/>
</dbReference>
<feature type="compositionally biased region" description="Acidic residues" evidence="3">
    <location>
        <begin position="936"/>
        <end position="953"/>
    </location>
</feature>
<dbReference type="GO" id="GO:0035267">
    <property type="term" value="C:NuA4 histone acetyltransferase complex"/>
    <property type="evidence" value="ECO:0007669"/>
    <property type="project" value="TreeGrafter"/>
</dbReference>
<feature type="compositionally biased region" description="Low complexity" evidence="3">
    <location>
        <begin position="358"/>
        <end position="374"/>
    </location>
</feature>
<dbReference type="PANTHER" id="PTHR15398:SF4">
    <property type="entry name" value="BROMODOMAIN-CONTAINING PROTEIN 8 ISOFORM X1"/>
    <property type="match status" value="1"/>
</dbReference>
<keyword evidence="1 2" id="KW-0103">Bromodomain</keyword>
<dbReference type="GO" id="GO:0006325">
    <property type="term" value="P:chromatin organization"/>
    <property type="evidence" value="ECO:0007669"/>
    <property type="project" value="UniProtKB-ARBA"/>
</dbReference>
<dbReference type="AlphaFoldDB" id="A0A5N6KC44"/>
<feature type="region of interest" description="Disordered" evidence="3">
    <location>
        <begin position="231"/>
        <end position="731"/>
    </location>
</feature>
<evidence type="ECO:0000256" key="3">
    <source>
        <dbReference type="SAM" id="MobiDB-lite"/>
    </source>
</evidence>
<feature type="compositionally biased region" description="Low complexity" evidence="3">
    <location>
        <begin position="620"/>
        <end position="629"/>
    </location>
</feature>
<feature type="region of interest" description="Disordered" evidence="3">
    <location>
        <begin position="74"/>
        <end position="100"/>
    </location>
</feature>
<protein>
    <recommendedName>
        <fullName evidence="4">Bromo domain-containing protein</fullName>
    </recommendedName>
</protein>
<dbReference type="InterPro" id="IPR001487">
    <property type="entry name" value="Bromodomain"/>
</dbReference>
<accession>A0A5N6KC44</accession>
<comment type="caution">
    <text evidence="5">The sequence shown here is derived from an EMBL/GenBank/DDBJ whole genome shotgun (WGS) entry which is preliminary data.</text>
</comment>
<evidence type="ECO:0000313" key="6">
    <source>
        <dbReference type="Proteomes" id="UP000326757"/>
    </source>
</evidence>
<evidence type="ECO:0000256" key="2">
    <source>
        <dbReference type="PROSITE-ProRule" id="PRU00035"/>
    </source>
</evidence>
<feature type="region of interest" description="Disordered" evidence="3">
    <location>
        <begin position="162"/>
        <end position="195"/>
    </location>
</feature>
<evidence type="ECO:0000259" key="4">
    <source>
        <dbReference type="PROSITE" id="PS50014"/>
    </source>
</evidence>
<dbReference type="PROSITE" id="PS50014">
    <property type="entry name" value="BROMODOMAIN_2"/>
    <property type="match status" value="1"/>
</dbReference>
<dbReference type="Proteomes" id="UP000326757">
    <property type="component" value="Unassembled WGS sequence"/>
</dbReference>
<sequence length="969" mass="106626">MNTTTAYTPLECLLLFQSLIAYGTDQHSFVQISQLLSNNSLIKDGDTYDAGRLSAELLRDLYLRLLREELKNDVDPDVQEENGPSPSKKRKLSSPHLSTIKDAQPYRETLPILVERLYARYRDYMVQAIREDEENYRMVQRDIAAIERGEWDERMLREERAAEQNGYRQAEDTGSRSNGFTNNVPVATEGKPQACKPLDARLQDARPMEPKRPEPQLPQIKSFEIAIPQLPLSQVVRDQSRTKASPSPGPSPRTEGRPEGLAISDVLNSQNSNPIPPPKHVTEQQPRNGAQHGAQHGAPPMSHQRSGSHGPHGPSPLQSQTHSPQLGPPPLQWEPPFHPGPNTPQFHNSQPGSPHPSPHSQYYPPQFSQHSYPPHSYPPPNHRNSLPSPHLPPPHHSVPSSPLNPQYQQGVLLPPPHTMGRSPSTSGTQLDALADLAGQQYRASSGSPMIQQGPLPPVSLPQGSMPPVSSHTSYTHSFPPHPHLPPRPLSSTGHPPPQWNPPFQPPYPVPNYQFNGPPNNRPPFPRPELVAPENRQYNSPYNANQSPRPSLPMSTPVQPPRPQLSQPHTPLSHAAQSFMTGSGTKWTPRPSGATPRIHREAARPQPEPLSPVLRPKVLPQSVEKSSQKQSHSKQDGVKPGRASTPITLHKRADSTTSTPNTGPFRRSQSVQSHADELSLDTENSGLHFKQEVATPRGVGDIAADDSTNRQFKLPSPRPVMKRKRLDSPGLREPRGPPLFVLWTRAFPKISASALESISGHRNASTFANPVKERDAPGYKDLILRPQDLKSIRTAITAGHKAAAAVAAAQVAPDDQGQSSAWLPISEDLIPPKGIINYAQFEKELMRMFANAIMFNADPDRGFGKAFENKRKESERGAVYEIDENSLVKDTRAMFMDVEKDIGALRSAERRSEEAAEREALGGPWGVRQPSCHVEAVDDEVDELAGDGDGDGDGDAGVGNGGSVKRRRKA</sequence>
<feature type="compositionally biased region" description="Polar residues" evidence="3">
    <location>
        <begin position="654"/>
        <end position="672"/>
    </location>
</feature>
<evidence type="ECO:0000256" key="1">
    <source>
        <dbReference type="ARBA" id="ARBA00023117"/>
    </source>
</evidence>